<dbReference type="FunFam" id="3.40.50.300:FF:000032">
    <property type="entry name" value="Export ABC transporter ATP-binding protein"/>
    <property type="match status" value="1"/>
</dbReference>
<evidence type="ECO:0000313" key="7">
    <source>
        <dbReference type="Proteomes" id="UP000033947"/>
    </source>
</evidence>
<proteinExistence type="inferred from homology"/>
<dbReference type="PATRIC" id="fig|1619123.3.peg.713"/>
<dbReference type="InterPro" id="IPR017871">
    <property type="entry name" value="ABC_transporter-like_CS"/>
</dbReference>
<keyword evidence="3" id="KW-0547">Nucleotide-binding</keyword>
<evidence type="ECO:0000256" key="1">
    <source>
        <dbReference type="ARBA" id="ARBA00005417"/>
    </source>
</evidence>
<dbReference type="CDD" id="cd03255">
    <property type="entry name" value="ABC_MJ0796_LolCDE_FtsE"/>
    <property type="match status" value="1"/>
</dbReference>
<dbReference type="InterPro" id="IPR017911">
    <property type="entry name" value="MacB-like_ATP-bd"/>
</dbReference>
<feature type="domain" description="ABC transporter" evidence="5">
    <location>
        <begin position="5"/>
        <end position="233"/>
    </location>
</feature>
<accession>A0A0G0XZY5</accession>
<dbReference type="Gene3D" id="3.40.50.300">
    <property type="entry name" value="P-loop containing nucleotide triphosphate hydrolases"/>
    <property type="match status" value="1"/>
</dbReference>
<dbReference type="PROSITE" id="PS50893">
    <property type="entry name" value="ABC_TRANSPORTER_2"/>
    <property type="match status" value="1"/>
</dbReference>
<comment type="caution">
    <text evidence="6">The sequence shown here is derived from an EMBL/GenBank/DDBJ whole genome shotgun (WGS) entry which is preliminary data.</text>
</comment>
<dbReference type="InterPro" id="IPR003439">
    <property type="entry name" value="ABC_transporter-like_ATP-bd"/>
</dbReference>
<name>A0A0G0XZY5_UNCKA</name>
<dbReference type="Proteomes" id="UP000033947">
    <property type="component" value="Unassembled WGS sequence"/>
</dbReference>
<dbReference type="GO" id="GO:0016887">
    <property type="term" value="F:ATP hydrolysis activity"/>
    <property type="evidence" value="ECO:0007669"/>
    <property type="project" value="InterPro"/>
</dbReference>
<dbReference type="PANTHER" id="PTHR42798:SF7">
    <property type="entry name" value="ALPHA-D-RIBOSE 1-METHYLPHOSPHONATE 5-TRIPHOSPHATE SYNTHASE SUBUNIT PHNL"/>
    <property type="match status" value="1"/>
</dbReference>
<organism evidence="6 7">
    <name type="scientific">candidate division WWE3 bacterium GW2011_GWC2_41_23</name>
    <dbReference type="NCBI Taxonomy" id="1619123"/>
    <lineage>
        <taxon>Bacteria</taxon>
        <taxon>Katanobacteria</taxon>
    </lineage>
</organism>
<keyword evidence="2" id="KW-0813">Transport</keyword>
<evidence type="ECO:0000256" key="2">
    <source>
        <dbReference type="ARBA" id="ARBA00022448"/>
    </source>
</evidence>
<evidence type="ECO:0000256" key="4">
    <source>
        <dbReference type="ARBA" id="ARBA00022840"/>
    </source>
</evidence>
<dbReference type="PANTHER" id="PTHR42798">
    <property type="entry name" value="LIPOPROTEIN-RELEASING SYSTEM ATP-BINDING PROTEIN LOLD"/>
    <property type="match status" value="1"/>
</dbReference>
<dbReference type="Pfam" id="PF00005">
    <property type="entry name" value="ABC_tran"/>
    <property type="match status" value="1"/>
</dbReference>
<dbReference type="GO" id="GO:0022857">
    <property type="term" value="F:transmembrane transporter activity"/>
    <property type="evidence" value="ECO:0007669"/>
    <property type="project" value="UniProtKB-ARBA"/>
</dbReference>
<dbReference type="InterPro" id="IPR027417">
    <property type="entry name" value="P-loop_NTPase"/>
</dbReference>
<sequence>MSTMLKVENVTRTFGTKVLTHALKGVSFEIKKGEFVIIMGKSGSGKSTLLHQMGLLDTPTSGEIYIADKNIKELSTGQQTEFRLTTLGYIFQEYAILPELTAIENVYLPMMVNTKSEGTPKSEKAKEMLEMVDLGHRLNHYSNELSGGEQQRVAIARALINSPQILFADEPCANLDTLSTKTVLGLLENLNKSIGQTIVMVSHDPDDQRYADHVIWLEDGLIKSDKYKIKGELI</sequence>
<dbReference type="GO" id="GO:0005524">
    <property type="term" value="F:ATP binding"/>
    <property type="evidence" value="ECO:0007669"/>
    <property type="project" value="UniProtKB-KW"/>
</dbReference>
<evidence type="ECO:0000256" key="3">
    <source>
        <dbReference type="ARBA" id="ARBA00022741"/>
    </source>
</evidence>
<dbReference type="EMBL" id="LCBB01000012">
    <property type="protein sequence ID" value="KKS02696.1"/>
    <property type="molecule type" value="Genomic_DNA"/>
</dbReference>
<keyword evidence="4" id="KW-0067">ATP-binding</keyword>
<evidence type="ECO:0000259" key="5">
    <source>
        <dbReference type="PROSITE" id="PS50893"/>
    </source>
</evidence>
<dbReference type="SUPFAM" id="SSF52540">
    <property type="entry name" value="P-loop containing nucleoside triphosphate hydrolases"/>
    <property type="match status" value="1"/>
</dbReference>
<dbReference type="PROSITE" id="PS00211">
    <property type="entry name" value="ABC_TRANSPORTER_1"/>
    <property type="match status" value="1"/>
</dbReference>
<protein>
    <submittedName>
        <fullName evidence="6">ABC transporter, ATPase subunit</fullName>
    </submittedName>
</protein>
<comment type="similarity">
    <text evidence="1">Belongs to the ABC transporter superfamily.</text>
</comment>
<dbReference type="InterPro" id="IPR003593">
    <property type="entry name" value="AAA+_ATPase"/>
</dbReference>
<dbReference type="AlphaFoldDB" id="A0A0G0XZY5"/>
<dbReference type="GO" id="GO:0098796">
    <property type="term" value="C:membrane protein complex"/>
    <property type="evidence" value="ECO:0007669"/>
    <property type="project" value="UniProtKB-ARBA"/>
</dbReference>
<reference evidence="6 7" key="1">
    <citation type="journal article" date="2015" name="Nature">
        <title>rRNA introns, odd ribosomes, and small enigmatic genomes across a large radiation of phyla.</title>
        <authorList>
            <person name="Brown C.T."/>
            <person name="Hug L.A."/>
            <person name="Thomas B.C."/>
            <person name="Sharon I."/>
            <person name="Castelle C.J."/>
            <person name="Singh A."/>
            <person name="Wilkins M.J."/>
            <person name="Williams K.H."/>
            <person name="Banfield J.F."/>
        </authorList>
    </citation>
    <scope>NUCLEOTIDE SEQUENCE [LARGE SCALE GENOMIC DNA]</scope>
</reference>
<dbReference type="SMART" id="SM00382">
    <property type="entry name" value="AAA"/>
    <property type="match status" value="1"/>
</dbReference>
<gene>
    <name evidence="6" type="ORF">UU55_C0012G0019</name>
</gene>
<evidence type="ECO:0000313" key="6">
    <source>
        <dbReference type="EMBL" id="KKS02696.1"/>
    </source>
</evidence>